<evidence type="ECO:0000313" key="11">
    <source>
        <dbReference type="Proteomes" id="UP000516764"/>
    </source>
</evidence>
<gene>
    <name evidence="8" type="primary">rpsT</name>
    <name evidence="10" type="ORF">H9I45_09165</name>
</gene>
<dbReference type="GO" id="GO:0015935">
    <property type="term" value="C:small ribosomal subunit"/>
    <property type="evidence" value="ECO:0007669"/>
    <property type="project" value="TreeGrafter"/>
</dbReference>
<comment type="function">
    <text evidence="1 8">Binds directly to 16S ribosomal RNA.</text>
</comment>
<dbReference type="Proteomes" id="UP000516764">
    <property type="component" value="Chromosome"/>
</dbReference>
<evidence type="ECO:0000256" key="3">
    <source>
        <dbReference type="ARBA" id="ARBA00022730"/>
    </source>
</evidence>
<dbReference type="InterPro" id="IPR036510">
    <property type="entry name" value="Ribosomal_bS20_sf"/>
</dbReference>
<evidence type="ECO:0000256" key="8">
    <source>
        <dbReference type="HAMAP-Rule" id="MF_00500"/>
    </source>
</evidence>
<dbReference type="Pfam" id="PF01649">
    <property type="entry name" value="Ribosomal_S20p"/>
    <property type="match status" value="1"/>
</dbReference>
<dbReference type="OrthoDB" id="9808392at2"/>
<comment type="similarity">
    <text evidence="2 8">Belongs to the bacterial ribosomal protein bS20 family.</text>
</comment>
<evidence type="ECO:0000313" key="10">
    <source>
        <dbReference type="EMBL" id="QOD59534.1"/>
    </source>
</evidence>
<evidence type="ECO:0000256" key="4">
    <source>
        <dbReference type="ARBA" id="ARBA00022884"/>
    </source>
</evidence>
<dbReference type="HAMAP" id="MF_00500">
    <property type="entry name" value="Ribosomal_bS20"/>
    <property type="match status" value="1"/>
</dbReference>
<evidence type="ECO:0000256" key="7">
    <source>
        <dbReference type="ARBA" id="ARBA00035136"/>
    </source>
</evidence>
<evidence type="ECO:0000256" key="9">
    <source>
        <dbReference type="SAM" id="MobiDB-lite"/>
    </source>
</evidence>
<keyword evidence="11" id="KW-1185">Reference proteome</keyword>
<organism evidence="10 11">
    <name type="scientific">Polaribacter haliotis</name>
    <dbReference type="NCBI Taxonomy" id="1888915"/>
    <lineage>
        <taxon>Bacteria</taxon>
        <taxon>Pseudomonadati</taxon>
        <taxon>Bacteroidota</taxon>
        <taxon>Flavobacteriia</taxon>
        <taxon>Flavobacteriales</taxon>
        <taxon>Flavobacteriaceae</taxon>
    </lineage>
</organism>
<dbReference type="Gene3D" id="1.20.58.110">
    <property type="entry name" value="Ribosomal protein S20"/>
    <property type="match status" value="1"/>
</dbReference>
<feature type="compositionally biased region" description="Basic residues" evidence="9">
    <location>
        <begin position="1"/>
        <end position="11"/>
    </location>
</feature>
<dbReference type="PANTHER" id="PTHR33398:SF1">
    <property type="entry name" value="SMALL RIBOSOMAL SUBUNIT PROTEIN BS20C"/>
    <property type="match status" value="1"/>
</dbReference>
<keyword evidence="3 8" id="KW-0699">rRNA-binding</keyword>
<sequence length="83" mass="9472">MANHKSALKRIRSNEAKRLRNKYQHKTTRNAVRDLRATEDKKEAESNLGKVISMLDKLAKNNIIHQNKAANLKSKLTKHVAAL</sequence>
<name>A0A7L8AC85_9FLAO</name>
<dbReference type="GO" id="GO:0006412">
    <property type="term" value="P:translation"/>
    <property type="evidence" value="ECO:0007669"/>
    <property type="project" value="UniProtKB-UniRule"/>
</dbReference>
<dbReference type="GO" id="GO:0070181">
    <property type="term" value="F:small ribosomal subunit rRNA binding"/>
    <property type="evidence" value="ECO:0007669"/>
    <property type="project" value="TreeGrafter"/>
</dbReference>
<evidence type="ECO:0000256" key="5">
    <source>
        <dbReference type="ARBA" id="ARBA00022980"/>
    </source>
</evidence>
<dbReference type="PANTHER" id="PTHR33398">
    <property type="entry name" value="30S RIBOSOMAL PROTEIN S20"/>
    <property type="match status" value="1"/>
</dbReference>
<dbReference type="EMBL" id="CP061813">
    <property type="protein sequence ID" value="QOD59534.1"/>
    <property type="molecule type" value="Genomic_DNA"/>
</dbReference>
<dbReference type="KEGG" id="phal:H9I45_09165"/>
<dbReference type="InterPro" id="IPR002583">
    <property type="entry name" value="Ribosomal_bS20"/>
</dbReference>
<dbReference type="GO" id="GO:0005829">
    <property type="term" value="C:cytosol"/>
    <property type="evidence" value="ECO:0007669"/>
    <property type="project" value="TreeGrafter"/>
</dbReference>
<proteinExistence type="inferred from homology"/>
<evidence type="ECO:0000256" key="1">
    <source>
        <dbReference type="ARBA" id="ARBA00003134"/>
    </source>
</evidence>
<reference evidence="10 11" key="1">
    <citation type="journal article" date="2016" name="Int. J. Syst. Evol. Microbiol.">
        <title>Polaribacter haliotis sp. nov., isolated from the gut of abalone Haliotis discus hannai.</title>
        <authorList>
            <person name="Kim Y.O."/>
            <person name="Park I.S."/>
            <person name="Park S."/>
            <person name="Nam B.H."/>
            <person name="Park J.M."/>
            <person name="Kim D.G."/>
            <person name="Yoon J.H."/>
        </authorList>
    </citation>
    <scope>NUCLEOTIDE SEQUENCE [LARGE SCALE GENOMIC DNA]</scope>
    <source>
        <strain evidence="10 11">KCTC 52418</strain>
    </source>
</reference>
<dbReference type="SUPFAM" id="SSF46992">
    <property type="entry name" value="Ribosomal protein S20"/>
    <property type="match status" value="1"/>
</dbReference>
<dbReference type="NCBIfam" id="TIGR00029">
    <property type="entry name" value="S20"/>
    <property type="match status" value="1"/>
</dbReference>
<keyword evidence="4 8" id="KW-0694">RNA-binding</keyword>
<feature type="region of interest" description="Disordered" evidence="9">
    <location>
        <begin position="1"/>
        <end position="28"/>
    </location>
</feature>
<accession>A0A7L8AC85</accession>
<protein>
    <recommendedName>
        <fullName evidence="7 8">Small ribosomal subunit protein bS20</fullName>
    </recommendedName>
</protein>
<feature type="compositionally biased region" description="Basic residues" evidence="9">
    <location>
        <begin position="19"/>
        <end position="28"/>
    </location>
</feature>
<dbReference type="AlphaFoldDB" id="A0A7L8AC85"/>
<keyword evidence="5 8" id="KW-0689">Ribosomal protein</keyword>
<keyword evidence="6 8" id="KW-0687">Ribonucleoprotein</keyword>
<evidence type="ECO:0000256" key="6">
    <source>
        <dbReference type="ARBA" id="ARBA00023274"/>
    </source>
</evidence>
<evidence type="ECO:0000256" key="2">
    <source>
        <dbReference type="ARBA" id="ARBA00007634"/>
    </source>
</evidence>
<dbReference type="RefSeq" id="WP_088354879.1">
    <property type="nucleotide sequence ID" value="NZ_CP061813.1"/>
</dbReference>
<dbReference type="GO" id="GO:0003735">
    <property type="term" value="F:structural constituent of ribosome"/>
    <property type="evidence" value="ECO:0007669"/>
    <property type="project" value="InterPro"/>
</dbReference>